<keyword evidence="2" id="KW-1185">Reference proteome</keyword>
<protein>
    <submittedName>
        <fullName evidence="1">Uncharacterized protein</fullName>
    </submittedName>
</protein>
<dbReference type="AlphaFoldDB" id="A0A9Q0KRD8"/>
<name>A0A9Q0KRD8_9MAGN</name>
<dbReference type="Proteomes" id="UP001141806">
    <property type="component" value="Unassembled WGS sequence"/>
</dbReference>
<comment type="caution">
    <text evidence="1">The sequence shown here is derived from an EMBL/GenBank/DDBJ whole genome shotgun (WGS) entry which is preliminary data.</text>
</comment>
<dbReference type="EMBL" id="JAMYWD010000003">
    <property type="protein sequence ID" value="KAJ4975244.1"/>
    <property type="molecule type" value="Genomic_DNA"/>
</dbReference>
<organism evidence="1 2">
    <name type="scientific">Protea cynaroides</name>
    <dbReference type="NCBI Taxonomy" id="273540"/>
    <lineage>
        <taxon>Eukaryota</taxon>
        <taxon>Viridiplantae</taxon>
        <taxon>Streptophyta</taxon>
        <taxon>Embryophyta</taxon>
        <taxon>Tracheophyta</taxon>
        <taxon>Spermatophyta</taxon>
        <taxon>Magnoliopsida</taxon>
        <taxon>Proteales</taxon>
        <taxon>Proteaceae</taxon>
        <taxon>Protea</taxon>
    </lineage>
</organism>
<accession>A0A9Q0KRD8</accession>
<evidence type="ECO:0000313" key="1">
    <source>
        <dbReference type="EMBL" id="KAJ4975244.1"/>
    </source>
</evidence>
<gene>
    <name evidence="1" type="ORF">NE237_000350</name>
</gene>
<reference evidence="1" key="1">
    <citation type="journal article" date="2023" name="Plant J.">
        <title>The genome of the king protea, Protea cynaroides.</title>
        <authorList>
            <person name="Chang J."/>
            <person name="Duong T.A."/>
            <person name="Schoeman C."/>
            <person name="Ma X."/>
            <person name="Roodt D."/>
            <person name="Barker N."/>
            <person name="Li Z."/>
            <person name="Van de Peer Y."/>
            <person name="Mizrachi E."/>
        </authorList>
    </citation>
    <scope>NUCLEOTIDE SEQUENCE</scope>
    <source>
        <tissue evidence="1">Young leaves</tissue>
    </source>
</reference>
<sequence length="188" mass="20193">MYTTTDNNNKTSGSSHELNLFNIENLKPVLIAAAVPKLEPKPPLITADRFHVEGCLTSKISESLIPTPMATATTTKEFFLERFGTSHESSATNNNSCRPSESIGLLPSSMSVTSLLLPTSMSMGLRPTLNLPSDNSSVGNFNVNGFQFWGASNSSNNNSTSNSSGSIELQSSSSGAFFENSVFSWNNR</sequence>
<proteinExistence type="predicted"/>
<evidence type="ECO:0000313" key="2">
    <source>
        <dbReference type="Proteomes" id="UP001141806"/>
    </source>
</evidence>